<protein>
    <submittedName>
        <fullName evidence="2">Uncharacterized protein</fullName>
    </submittedName>
</protein>
<evidence type="ECO:0000313" key="2">
    <source>
        <dbReference type="EMBL" id="THH30330.1"/>
    </source>
</evidence>
<comment type="caution">
    <text evidence="2">The sequence shown here is derived from an EMBL/GenBank/DDBJ whole genome shotgun (WGS) entry which is preliminary data.</text>
</comment>
<proteinExistence type="predicted"/>
<keyword evidence="3" id="KW-1185">Reference proteome</keyword>
<sequence>MSHSRHRNISTPVNRAPKRMSMGGANPTSSQYPPQLSIFVVFEKKAGLIRIADAAVGEVDLYDEAAGTNALLNPAGSLNRRPRTSWDGMSFHKEPKASWIPPVLMVIKGQANGGLSHSMYLVTRGKHTHLLPSPLPANLPSIPPYRTFTWTSPPSNISTRICRQTPPLSEEGSSESFLQVIAFGEEGVEVQEVPLSNLTVNMGKGKSKVEEPVRAVADLGGDAGFLCTGGFWHDDDPARPGLMRSDSTASYDSDSVLEDISSSRTPTRLKEVEGVYGWVRKGAEDWRVFWVGGTGDRDTDNYQHYAS</sequence>
<dbReference type="Proteomes" id="UP000308730">
    <property type="component" value="Unassembled WGS sequence"/>
</dbReference>
<gene>
    <name evidence="2" type="ORF">EUX98_g3860</name>
</gene>
<organism evidence="2 3">
    <name type="scientific">Antrodiella citrinella</name>
    <dbReference type="NCBI Taxonomy" id="2447956"/>
    <lineage>
        <taxon>Eukaryota</taxon>
        <taxon>Fungi</taxon>
        <taxon>Dikarya</taxon>
        <taxon>Basidiomycota</taxon>
        <taxon>Agaricomycotina</taxon>
        <taxon>Agaricomycetes</taxon>
        <taxon>Polyporales</taxon>
        <taxon>Steccherinaceae</taxon>
        <taxon>Antrodiella</taxon>
    </lineage>
</organism>
<dbReference type="OrthoDB" id="2590590at2759"/>
<dbReference type="EMBL" id="SGPM01000085">
    <property type="protein sequence ID" value="THH30330.1"/>
    <property type="molecule type" value="Genomic_DNA"/>
</dbReference>
<reference evidence="2 3" key="1">
    <citation type="submission" date="2019-02" db="EMBL/GenBank/DDBJ databases">
        <title>Genome sequencing of the rare red list fungi Antrodiella citrinella (Flaviporus citrinellus).</title>
        <authorList>
            <person name="Buettner E."/>
            <person name="Kellner H."/>
        </authorList>
    </citation>
    <scope>NUCLEOTIDE SEQUENCE [LARGE SCALE GENOMIC DNA]</scope>
    <source>
        <strain evidence="2 3">DSM 108506</strain>
    </source>
</reference>
<evidence type="ECO:0000313" key="3">
    <source>
        <dbReference type="Proteomes" id="UP000308730"/>
    </source>
</evidence>
<feature type="region of interest" description="Disordered" evidence="1">
    <location>
        <begin position="1"/>
        <end position="30"/>
    </location>
</feature>
<evidence type="ECO:0000256" key="1">
    <source>
        <dbReference type="SAM" id="MobiDB-lite"/>
    </source>
</evidence>
<name>A0A4S4N3K7_9APHY</name>
<dbReference type="AlphaFoldDB" id="A0A4S4N3K7"/>
<accession>A0A4S4N3K7</accession>